<reference evidence="5 6" key="1">
    <citation type="submission" date="2015-10" db="EMBL/GenBank/DDBJ databases">
        <title>Draft genome sequence of Streptomyces corchorusii DSM 40340, type strain for the species Streptomyces corchorusii.</title>
        <authorList>
            <person name="Ruckert C."/>
            <person name="Winkler A."/>
            <person name="Kalinowski J."/>
            <person name="Kampfer P."/>
            <person name="Glaeser S."/>
        </authorList>
    </citation>
    <scope>NUCLEOTIDE SEQUENCE [LARGE SCALE GENOMIC DNA]</scope>
    <source>
        <strain evidence="5 6">DSM 40340</strain>
    </source>
</reference>
<comment type="caution">
    <text evidence="5">The sequence shown here is derived from an EMBL/GenBank/DDBJ whole genome shotgun (WGS) entry which is preliminary data.</text>
</comment>
<dbReference type="InterPro" id="IPR046346">
    <property type="entry name" value="Aminoacid_DH-like_N_sf"/>
</dbReference>
<dbReference type="InterPro" id="IPR036291">
    <property type="entry name" value="NAD(P)-bd_dom_sf"/>
</dbReference>
<feature type="domain" description="Shikimate dehydrogenase substrate binding N-terminal" evidence="3">
    <location>
        <begin position="6"/>
        <end position="87"/>
    </location>
</feature>
<dbReference type="GO" id="GO:0050661">
    <property type="term" value="F:NADP binding"/>
    <property type="evidence" value="ECO:0007669"/>
    <property type="project" value="TreeGrafter"/>
</dbReference>
<dbReference type="InterPro" id="IPR041121">
    <property type="entry name" value="SDH_C"/>
</dbReference>
<organism evidence="5 6">
    <name type="scientific">Streptomyces corchorusii</name>
    <name type="common">Streptomyces chibaensis</name>
    <dbReference type="NCBI Taxonomy" id="1903"/>
    <lineage>
        <taxon>Bacteria</taxon>
        <taxon>Bacillati</taxon>
        <taxon>Actinomycetota</taxon>
        <taxon>Actinomycetes</taxon>
        <taxon>Kitasatosporales</taxon>
        <taxon>Streptomycetaceae</taxon>
        <taxon>Streptomyces</taxon>
    </lineage>
</organism>
<keyword evidence="2" id="KW-0028">Amino-acid biosynthesis</keyword>
<dbReference type="GO" id="GO:0009423">
    <property type="term" value="P:chorismate biosynthetic process"/>
    <property type="evidence" value="ECO:0007669"/>
    <property type="project" value="TreeGrafter"/>
</dbReference>
<dbReference type="Gene3D" id="3.40.50.10860">
    <property type="entry name" value="Leucine Dehydrogenase, chain A, domain 1"/>
    <property type="match status" value="1"/>
</dbReference>
<evidence type="ECO:0000256" key="2">
    <source>
        <dbReference type="ARBA" id="ARBA00023141"/>
    </source>
</evidence>
<evidence type="ECO:0000313" key="5">
    <source>
        <dbReference type="EMBL" id="KUN17641.1"/>
    </source>
</evidence>
<dbReference type="SUPFAM" id="SSF53223">
    <property type="entry name" value="Aminoacid dehydrogenase-like, N-terminal domain"/>
    <property type="match status" value="1"/>
</dbReference>
<dbReference type="GO" id="GO:0019632">
    <property type="term" value="P:shikimate metabolic process"/>
    <property type="evidence" value="ECO:0007669"/>
    <property type="project" value="TreeGrafter"/>
</dbReference>
<dbReference type="GO" id="GO:0004764">
    <property type="term" value="F:shikimate 3-dehydrogenase (NADP+) activity"/>
    <property type="evidence" value="ECO:0007669"/>
    <property type="project" value="InterPro"/>
</dbReference>
<protein>
    <recommendedName>
        <fullName evidence="7">Shikimate dehydrogenase</fullName>
    </recommendedName>
</protein>
<dbReference type="EMBL" id="LMWP01000048">
    <property type="protein sequence ID" value="KUN17641.1"/>
    <property type="molecule type" value="Genomic_DNA"/>
</dbReference>
<dbReference type="RefSeq" id="WP_059266342.1">
    <property type="nucleotide sequence ID" value="NZ_KQ948370.1"/>
</dbReference>
<evidence type="ECO:0000259" key="3">
    <source>
        <dbReference type="Pfam" id="PF08501"/>
    </source>
</evidence>
<comment type="pathway">
    <text evidence="1">Metabolic intermediate biosynthesis; chorismate biosynthesis; chorismate from D-erythrose 4-phosphate and phosphoenolpyruvate: step 4/7.</text>
</comment>
<evidence type="ECO:0000259" key="4">
    <source>
        <dbReference type="Pfam" id="PF18317"/>
    </source>
</evidence>
<dbReference type="SUPFAM" id="SSF51735">
    <property type="entry name" value="NAD(P)-binding Rossmann-fold domains"/>
    <property type="match status" value="1"/>
</dbReference>
<proteinExistence type="predicted"/>
<dbReference type="PANTHER" id="PTHR21089:SF1">
    <property type="entry name" value="BIFUNCTIONAL 3-DEHYDROQUINATE DEHYDRATASE_SHIKIMATE DEHYDROGENASE, CHLOROPLASTIC"/>
    <property type="match status" value="1"/>
</dbReference>
<dbReference type="Pfam" id="PF18317">
    <property type="entry name" value="SDH_C"/>
    <property type="match status" value="1"/>
</dbReference>
<keyword evidence="2" id="KW-0057">Aromatic amino acid biosynthesis</keyword>
<dbReference type="Pfam" id="PF08501">
    <property type="entry name" value="Shikimate_dh_N"/>
    <property type="match status" value="1"/>
</dbReference>
<name>A0A101PU04_STRCK</name>
<dbReference type="NCBIfam" id="NF001311">
    <property type="entry name" value="PRK00258.1-3"/>
    <property type="match status" value="1"/>
</dbReference>
<dbReference type="GO" id="GO:0005829">
    <property type="term" value="C:cytosol"/>
    <property type="evidence" value="ECO:0007669"/>
    <property type="project" value="TreeGrafter"/>
</dbReference>
<accession>A0A101PU04</accession>
<dbReference type="AlphaFoldDB" id="A0A101PU04"/>
<dbReference type="InterPro" id="IPR013708">
    <property type="entry name" value="Shikimate_DH-bd_N"/>
</dbReference>
<evidence type="ECO:0008006" key="7">
    <source>
        <dbReference type="Google" id="ProtNLM"/>
    </source>
</evidence>
<evidence type="ECO:0000313" key="6">
    <source>
        <dbReference type="Proteomes" id="UP000053398"/>
    </source>
</evidence>
<feature type="domain" description="SDH C-terminal" evidence="4">
    <location>
        <begin position="233"/>
        <end position="263"/>
    </location>
</feature>
<dbReference type="Gene3D" id="3.40.50.720">
    <property type="entry name" value="NAD(P)-binding Rossmann-like Domain"/>
    <property type="match status" value="1"/>
</dbReference>
<sequence length="274" mass="28476">MKQLALLGSPIGQALSPVLHRAAYRSLGLDWSYRAIDCTPDRLASFFAGLDDGWAGLSLTMPLKRVAVPLLDEVSQTVKATGTANTVTVHGGRLLGENTDVDGMLQALLDAGITRVESACVLGAGATAATALAALHTLGCREATVIARDMARTRELDGAAERIGTGVRFRPWAEASRHLKTSLVISALPPGAADPLAALWSAAGSTLLDVVYRPWPTPLAQAAIRAGSTVIGGLPMLIHQAARQVELQTGHTPAPLSAMRTAAEDALGPRTSGP</sequence>
<gene>
    <name evidence="5" type="ORF">AQJ11_37930</name>
</gene>
<dbReference type="Proteomes" id="UP000053398">
    <property type="component" value="Unassembled WGS sequence"/>
</dbReference>
<evidence type="ECO:0000256" key="1">
    <source>
        <dbReference type="ARBA" id="ARBA00004871"/>
    </source>
</evidence>
<dbReference type="GO" id="GO:0009073">
    <property type="term" value="P:aromatic amino acid family biosynthetic process"/>
    <property type="evidence" value="ECO:0007669"/>
    <property type="project" value="UniProtKB-KW"/>
</dbReference>
<dbReference type="InterPro" id="IPR022893">
    <property type="entry name" value="Shikimate_DH_fam"/>
</dbReference>
<dbReference type="PANTHER" id="PTHR21089">
    <property type="entry name" value="SHIKIMATE DEHYDROGENASE"/>
    <property type="match status" value="1"/>
</dbReference>
<keyword evidence="6" id="KW-1185">Reference proteome</keyword>